<dbReference type="EC" id="3.4.13.-" evidence="9"/>
<dbReference type="PROSITE" id="PS00758">
    <property type="entry name" value="ARGE_DAPE_CPG2_1"/>
    <property type="match status" value="1"/>
</dbReference>
<dbReference type="InterPro" id="IPR036264">
    <property type="entry name" value="Bact_exopeptidase_dim_dom"/>
</dbReference>
<organism evidence="9 10">
    <name type="scientific">Cohnella hongkongensis</name>
    <dbReference type="NCBI Taxonomy" id="178337"/>
    <lineage>
        <taxon>Bacteria</taxon>
        <taxon>Bacillati</taxon>
        <taxon>Bacillota</taxon>
        <taxon>Bacilli</taxon>
        <taxon>Bacillales</taxon>
        <taxon>Paenibacillaceae</taxon>
        <taxon>Cohnella</taxon>
    </lineage>
</organism>
<dbReference type="NCBIfam" id="TIGR01887">
    <property type="entry name" value="dipeptidaselike"/>
    <property type="match status" value="1"/>
</dbReference>
<evidence type="ECO:0000256" key="7">
    <source>
        <dbReference type="ARBA" id="ARBA00022997"/>
    </source>
</evidence>
<dbReference type="SUPFAM" id="SSF53187">
    <property type="entry name" value="Zn-dependent exopeptidases"/>
    <property type="match status" value="1"/>
</dbReference>
<dbReference type="Proteomes" id="UP001596028">
    <property type="component" value="Unassembled WGS sequence"/>
</dbReference>
<dbReference type="EMBL" id="JBHSEP010000004">
    <property type="protein sequence ID" value="MFC4598296.1"/>
    <property type="molecule type" value="Genomic_DNA"/>
</dbReference>
<keyword evidence="7 9" id="KW-0224">Dipeptidase</keyword>
<evidence type="ECO:0000313" key="9">
    <source>
        <dbReference type="EMBL" id="MFC4598296.1"/>
    </source>
</evidence>
<evidence type="ECO:0000256" key="6">
    <source>
        <dbReference type="ARBA" id="ARBA00022833"/>
    </source>
</evidence>
<evidence type="ECO:0000313" key="10">
    <source>
        <dbReference type="Proteomes" id="UP001596028"/>
    </source>
</evidence>
<accession>A0ABV9F953</accession>
<evidence type="ECO:0000256" key="3">
    <source>
        <dbReference type="ARBA" id="ARBA00022670"/>
    </source>
</evidence>
<comment type="caution">
    <text evidence="9">The sequence shown here is derived from an EMBL/GenBank/DDBJ whole genome shotgun (WGS) entry which is preliminary data.</text>
</comment>
<gene>
    <name evidence="9" type="primary">pepV</name>
    <name evidence="9" type="ORF">ACFO3S_08580</name>
</gene>
<keyword evidence="3" id="KW-0645">Protease</keyword>
<dbReference type="InterPro" id="IPR001261">
    <property type="entry name" value="ArgE/DapE_CS"/>
</dbReference>
<evidence type="ECO:0000256" key="4">
    <source>
        <dbReference type="ARBA" id="ARBA00022723"/>
    </source>
</evidence>
<dbReference type="GO" id="GO:0016805">
    <property type="term" value="F:dipeptidase activity"/>
    <property type="evidence" value="ECO:0007669"/>
    <property type="project" value="UniProtKB-KW"/>
</dbReference>
<keyword evidence="4" id="KW-0479">Metal-binding</keyword>
<evidence type="ECO:0000256" key="5">
    <source>
        <dbReference type="ARBA" id="ARBA00022801"/>
    </source>
</evidence>
<dbReference type="InterPro" id="IPR002933">
    <property type="entry name" value="Peptidase_M20"/>
</dbReference>
<dbReference type="SUPFAM" id="SSF55031">
    <property type="entry name" value="Bacterial exopeptidase dimerisation domain"/>
    <property type="match status" value="1"/>
</dbReference>
<keyword evidence="10" id="KW-1185">Reference proteome</keyword>
<dbReference type="InterPro" id="IPR010964">
    <property type="entry name" value="M20A_pepV-rel"/>
</dbReference>
<protein>
    <submittedName>
        <fullName evidence="9">Dipeptidase PepV</fullName>
        <ecNumber evidence="9">3.4.13.-</ecNumber>
    </submittedName>
</protein>
<evidence type="ECO:0000256" key="2">
    <source>
        <dbReference type="ARBA" id="ARBA00006247"/>
    </source>
</evidence>
<comment type="cofactor">
    <cofactor evidence="1">
        <name>Zn(2+)</name>
        <dbReference type="ChEBI" id="CHEBI:29105"/>
    </cofactor>
</comment>
<keyword evidence="8" id="KW-0482">Metalloprotease</keyword>
<reference evidence="10" key="1">
    <citation type="journal article" date="2019" name="Int. J. Syst. Evol. Microbiol.">
        <title>The Global Catalogue of Microorganisms (GCM) 10K type strain sequencing project: providing services to taxonomists for standard genome sequencing and annotation.</title>
        <authorList>
            <consortium name="The Broad Institute Genomics Platform"/>
            <consortium name="The Broad Institute Genome Sequencing Center for Infectious Disease"/>
            <person name="Wu L."/>
            <person name="Ma J."/>
        </authorList>
    </citation>
    <scope>NUCLEOTIDE SEQUENCE [LARGE SCALE GENOMIC DNA]</scope>
    <source>
        <strain evidence="10">CCUG 49571</strain>
    </source>
</reference>
<dbReference type="InterPro" id="IPR050072">
    <property type="entry name" value="Peptidase_M20A"/>
</dbReference>
<dbReference type="Pfam" id="PF01546">
    <property type="entry name" value="Peptidase_M20"/>
    <property type="match status" value="1"/>
</dbReference>
<proteinExistence type="inferred from homology"/>
<evidence type="ECO:0000256" key="1">
    <source>
        <dbReference type="ARBA" id="ARBA00001947"/>
    </source>
</evidence>
<evidence type="ECO:0000256" key="8">
    <source>
        <dbReference type="ARBA" id="ARBA00023049"/>
    </source>
</evidence>
<comment type="similarity">
    <text evidence="2">Belongs to the peptidase M20A family.</text>
</comment>
<dbReference type="PANTHER" id="PTHR43808:SF31">
    <property type="entry name" value="N-ACETYL-L-CITRULLINE DEACETYLASE"/>
    <property type="match status" value="1"/>
</dbReference>
<sequence>MRIDWMEEARRRQNSLLRDLSSLLAIPSVKNEAAVGPGAPLGVESARALKRMLGLAEREGLRIANIEGIVGYADYDGRRSAAEETVGADRPDDYIAVLSHVDVVPASGEWTTPPFEAAVRNGRLYARGALDDKGPTMAAFYGLLIVKELGLPLRHRVRLIFGTDEETGMSCMDAYNRLERPPLAGFTPDADFPIVHAEKGQVNTRMTLKLSGSGSEDRVRLRGFRSGTAANMVPDSAEAFVGGSPDELASVAAAYRSYCAERGLSGSAAADPQRPEGATMLLRMEGKSAHGMAPETGVNAGLLLLQFLDTQPLGGDDERFVHAAVELLAAESSGEALGIACRDDTTGALTVNVGLLRYAPGENEAFFHLNIRFPACADGDRLLATLDVKLRPYGFHLAETVVKPPHEVPASHPMIGALQRVYTEQTGQPADLLSTGGGTYACKLPGCVAFGPLFPGEEDTAHQPDESISVDSLLRATALYAQAIYELANVDYEKGGVSDESGHR</sequence>
<keyword evidence="6" id="KW-0862">Zinc</keyword>
<name>A0ABV9F953_9BACL</name>
<dbReference type="NCBIfam" id="NF005591">
    <property type="entry name" value="PRK07318.1"/>
    <property type="match status" value="1"/>
</dbReference>
<dbReference type="Gene3D" id="3.40.630.10">
    <property type="entry name" value="Zn peptidases"/>
    <property type="match status" value="1"/>
</dbReference>
<keyword evidence="5 9" id="KW-0378">Hydrolase</keyword>
<dbReference type="Gene3D" id="3.30.70.360">
    <property type="match status" value="2"/>
</dbReference>
<dbReference type="PANTHER" id="PTHR43808">
    <property type="entry name" value="ACETYLORNITHINE DEACETYLASE"/>
    <property type="match status" value="1"/>
</dbReference>
<dbReference type="RefSeq" id="WP_378094391.1">
    <property type="nucleotide sequence ID" value="NZ_JBHSEP010000004.1"/>
</dbReference>